<feature type="compositionally biased region" description="Basic and acidic residues" evidence="1">
    <location>
        <begin position="47"/>
        <end position="62"/>
    </location>
</feature>
<feature type="region of interest" description="Disordered" evidence="1">
    <location>
        <begin position="40"/>
        <end position="73"/>
    </location>
</feature>
<name>A0A8X6UBG4_NEPPI</name>
<keyword evidence="2" id="KW-0812">Transmembrane</keyword>
<feature type="transmembrane region" description="Helical" evidence="2">
    <location>
        <begin position="361"/>
        <end position="381"/>
    </location>
</feature>
<gene>
    <name evidence="4" type="primary">nrf-6_28</name>
    <name evidence="4" type="ORF">NPIL_357521</name>
</gene>
<dbReference type="GO" id="GO:0016747">
    <property type="term" value="F:acyltransferase activity, transferring groups other than amino-acyl groups"/>
    <property type="evidence" value="ECO:0007669"/>
    <property type="project" value="InterPro"/>
</dbReference>
<feature type="transmembrane region" description="Helical" evidence="2">
    <location>
        <begin position="276"/>
        <end position="297"/>
    </location>
</feature>
<keyword evidence="5" id="KW-1185">Reference proteome</keyword>
<dbReference type="Pfam" id="PF01757">
    <property type="entry name" value="Acyl_transf_3"/>
    <property type="match status" value="1"/>
</dbReference>
<feature type="domain" description="Acyltransferase 3" evidence="3">
    <location>
        <begin position="105"/>
        <end position="486"/>
    </location>
</feature>
<accession>A0A8X6UBG4</accession>
<dbReference type="InterPro" id="IPR052728">
    <property type="entry name" value="O2_lipid_transport_reg"/>
</dbReference>
<feature type="transmembrane region" description="Helical" evidence="2">
    <location>
        <begin position="6"/>
        <end position="29"/>
    </location>
</feature>
<comment type="caution">
    <text evidence="4">The sequence shown here is derived from an EMBL/GenBank/DDBJ whole genome shotgun (WGS) entry which is preliminary data.</text>
</comment>
<keyword evidence="2" id="KW-1133">Transmembrane helix</keyword>
<keyword evidence="2" id="KW-0472">Membrane</keyword>
<dbReference type="EMBL" id="BMAW01078933">
    <property type="protein sequence ID" value="GFU13148.1"/>
    <property type="molecule type" value="Genomic_DNA"/>
</dbReference>
<protein>
    <submittedName>
        <fullName evidence="4">Nose resistant to fluoxetine protein 6</fullName>
    </submittedName>
</protein>
<evidence type="ECO:0000313" key="5">
    <source>
        <dbReference type="Proteomes" id="UP000887013"/>
    </source>
</evidence>
<feature type="transmembrane region" description="Helical" evidence="2">
    <location>
        <begin position="434"/>
        <end position="454"/>
    </location>
</feature>
<feature type="transmembrane region" description="Helical" evidence="2">
    <location>
        <begin position="150"/>
        <end position="170"/>
    </location>
</feature>
<feature type="compositionally biased region" description="Low complexity" evidence="1">
    <location>
        <begin position="63"/>
        <end position="73"/>
    </location>
</feature>
<feature type="transmembrane region" description="Helical" evidence="2">
    <location>
        <begin position="474"/>
        <end position="497"/>
    </location>
</feature>
<dbReference type="PANTHER" id="PTHR11161">
    <property type="entry name" value="O-ACYLTRANSFERASE"/>
    <property type="match status" value="1"/>
</dbReference>
<dbReference type="OrthoDB" id="6435258at2759"/>
<dbReference type="InterPro" id="IPR002656">
    <property type="entry name" value="Acyl_transf_3_dom"/>
</dbReference>
<dbReference type="Proteomes" id="UP000887013">
    <property type="component" value="Unassembled WGS sequence"/>
</dbReference>
<sequence>MRIFSFRYVILAFLGLSVIGTLITFYNYLCNGRKETNSPNSVQNKNYDIRKGSNKEDAKKSSDTTSDSGSSKASESFFNCFCIVTNLRKILQTSTNEDPLSCLFGMRSLSTMWVIFCHCIAFYCGALKGVDNIEIFNKWYGQFLLNAHSVITAFFLLGGFLNAFLFLSYYEKTNGKIPYVLYYLNRVIRISPLYMLVYGFSTYLYSYTGSGPLWPRYTINTLCRDTWWQNLFYITNLWSVYNQCLPWGWYVMVDMQLYIISPLFLVPLIKWPKLGYSLIITAILGGSLASYILTLQYNLGSGISSFGPKNQGFYSTVSQFWEYFDKLYAQPYTRISPYLIGFLLAHYVYKRRMNKTAKESKLTLLCGWIISTVLMGIFVFALYGRDVTTWDIAVYNGVKEIFFSCGFGWIVYVCVTGQAGILNTFLSWKYFAPLSRICFSAYLINFIIIIRYYFQADKLETPILLPLVYQMAHVFSLTFLFSFLISLIFEFPVARLFTSCVKSKTKMEKKD</sequence>
<feature type="transmembrane region" description="Helical" evidence="2">
    <location>
        <begin position="111"/>
        <end position="130"/>
    </location>
</feature>
<feature type="transmembrane region" description="Helical" evidence="2">
    <location>
        <begin position="191"/>
        <end position="208"/>
    </location>
</feature>
<feature type="transmembrane region" description="Helical" evidence="2">
    <location>
        <begin position="401"/>
        <end position="422"/>
    </location>
</feature>
<feature type="transmembrane region" description="Helical" evidence="2">
    <location>
        <begin position="331"/>
        <end position="349"/>
    </location>
</feature>
<organism evidence="4 5">
    <name type="scientific">Nephila pilipes</name>
    <name type="common">Giant wood spider</name>
    <name type="synonym">Nephila maculata</name>
    <dbReference type="NCBI Taxonomy" id="299642"/>
    <lineage>
        <taxon>Eukaryota</taxon>
        <taxon>Metazoa</taxon>
        <taxon>Ecdysozoa</taxon>
        <taxon>Arthropoda</taxon>
        <taxon>Chelicerata</taxon>
        <taxon>Arachnida</taxon>
        <taxon>Araneae</taxon>
        <taxon>Araneomorphae</taxon>
        <taxon>Entelegynae</taxon>
        <taxon>Araneoidea</taxon>
        <taxon>Nephilidae</taxon>
        <taxon>Nephila</taxon>
    </lineage>
</organism>
<proteinExistence type="predicted"/>
<feature type="transmembrane region" description="Helical" evidence="2">
    <location>
        <begin position="247"/>
        <end position="269"/>
    </location>
</feature>
<evidence type="ECO:0000256" key="1">
    <source>
        <dbReference type="SAM" id="MobiDB-lite"/>
    </source>
</evidence>
<dbReference type="PANTHER" id="PTHR11161:SF0">
    <property type="entry name" value="O-ACYLTRANSFERASE LIKE PROTEIN"/>
    <property type="match status" value="1"/>
</dbReference>
<evidence type="ECO:0000256" key="2">
    <source>
        <dbReference type="SAM" id="Phobius"/>
    </source>
</evidence>
<dbReference type="AlphaFoldDB" id="A0A8X6UBG4"/>
<evidence type="ECO:0000313" key="4">
    <source>
        <dbReference type="EMBL" id="GFU13148.1"/>
    </source>
</evidence>
<evidence type="ECO:0000259" key="3">
    <source>
        <dbReference type="Pfam" id="PF01757"/>
    </source>
</evidence>
<reference evidence="4" key="1">
    <citation type="submission" date="2020-08" db="EMBL/GenBank/DDBJ databases">
        <title>Multicomponent nature underlies the extraordinary mechanical properties of spider dragline silk.</title>
        <authorList>
            <person name="Kono N."/>
            <person name="Nakamura H."/>
            <person name="Mori M."/>
            <person name="Yoshida Y."/>
            <person name="Ohtoshi R."/>
            <person name="Malay A.D."/>
            <person name="Moran D.A.P."/>
            <person name="Tomita M."/>
            <person name="Numata K."/>
            <person name="Arakawa K."/>
        </authorList>
    </citation>
    <scope>NUCLEOTIDE SEQUENCE</scope>
</reference>